<dbReference type="Gramene" id="EFJ38521">
    <property type="protein sequence ID" value="EFJ38521"/>
    <property type="gene ID" value="SELMODRAFT_402512"/>
</dbReference>
<dbReference type="HOGENOM" id="CLU_028929_0_1_1"/>
<evidence type="ECO:0000256" key="3">
    <source>
        <dbReference type="SAM" id="MobiDB-lite"/>
    </source>
</evidence>
<protein>
    <recommendedName>
        <fullName evidence="6">Histidine decarboxylase</fullName>
    </recommendedName>
</protein>
<accession>D8QQW6</accession>
<dbReference type="Gene3D" id="3.40.640.10">
    <property type="entry name" value="Type I PLP-dependent aspartate aminotransferase-like (Major domain)"/>
    <property type="match status" value="1"/>
</dbReference>
<sequence>MASSMSDLSPAQRVSPPTTDDYVYPPLPKALEGVNFDLASSLRDSKLQEHPSNRLQARKEALNKSLDYLKQQQSHFMGFQANQKMSFDELNDFLNVHVNNIGDPFVEGTCTTNTKFMERAVLDYYASLWNANWPHKSALLGDEEGNSYWGFLLTMGSTEGNMYALWNARDYLGGKILLMESGGDTKKAAAPRLVYRQAAVPPNAKPAPSQARSAAPFPECSDEFCENYFSPVAFYSEDTHYSFAKATRLIGIPTFGVVGEEKYPGMCPIAQDGKWPDEVPSYEEGLEDGTIHTQSLAELVLFFARRGHPIFVNLNYGTTFKGAYDSVVKAMAALMPIFQFYGHDKRVIDAGGKESVRTGFWVHVDGALGAAYIPYLKLAAEEGCKFEDGDAVEVAPEFDFSLDAVHSISMSGHKWMGTKSTHRAIRSTLTPDTTFAGSRNGLSAVFYWSYISKHTLKQQIDKAVKCQGMARFIYKTMTELGKKLKLDLWVARSPLSLTVRFRQLNHDLVLKYSLSNETLVVNGVQRLYSHVFAMEHVTKELVLMLVEDVMKLGHKAFKDLSDGIAGGIDGLATAMDAPLVSCVPFQSRGFTGN</sequence>
<keyword evidence="2" id="KW-0456">Lyase</keyword>
<dbReference type="InterPro" id="IPR051151">
    <property type="entry name" value="Group_II_Decarboxylase"/>
</dbReference>
<feature type="region of interest" description="Disordered" evidence="3">
    <location>
        <begin position="1"/>
        <end position="25"/>
    </location>
</feature>
<evidence type="ECO:0008006" key="6">
    <source>
        <dbReference type="Google" id="ProtNLM"/>
    </source>
</evidence>
<dbReference type="OMA" id="GTKSTHR"/>
<name>D8QQW6_SELML</name>
<evidence type="ECO:0000256" key="2">
    <source>
        <dbReference type="ARBA" id="ARBA00022793"/>
    </source>
</evidence>
<proteinExistence type="inferred from homology"/>
<dbReference type="eggNOG" id="KOG0629">
    <property type="taxonomic scope" value="Eukaryota"/>
</dbReference>
<organism evidence="5">
    <name type="scientific">Selaginella moellendorffii</name>
    <name type="common">Spikemoss</name>
    <dbReference type="NCBI Taxonomy" id="88036"/>
    <lineage>
        <taxon>Eukaryota</taxon>
        <taxon>Viridiplantae</taxon>
        <taxon>Streptophyta</taxon>
        <taxon>Embryophyta</taxon>
        <taxon>Tracheophyta</taxon>
        <taxon>Lycopodiopsida</taxon>
        <taxon>Selaginellales</taxon>
        <taxon>Selaginellaceae</taxon>
        <taxon>Selaginella</taxon>
    </lineage>
</organism>
<keyword evidence="5" id="KW-1185">Reference proteome</keyword>
<dbReference type="PANTHER" id="PTHR46101:SF18">
    <property type="entry name" value="HISTIDINE DECARBOXYLASE"/>
    <property type="match status" value="1"/>
</dbReference>
<dbReference type="KEGG" id="smo:SELMODRAFT_402512"/>
<gene>
    <name evidence="4" type="ORF">SELMODRAFT_402512</name>
</gene>
<evidence type="ECO:0000313" key="4">
    <source>
        <dbReference type="EMBL" id="EFJ38521.1"/>
    </source>
</evidence>
<dbReference type="InParanoid" id="D8QQW6"/>
<dbReference type="AlphaFoldDB" id="D8QQW6"/>
<dbReference type="InterPro" id="IPR015424">
    <property type="entry name" value="PyrdxlP-dep_Trfase"/>
</dbReference>
<dbReference type="SUPFAM" id="SSF53383">
    <property type="entry name" value="PLP-dependent transferases"/>
    <property type="match status" value="1"/>
</dbReference>
<dbReference type="EMBL" id="GL377565">
    <property type="protein sequence ID" value="EFJ38521.1"/>
    <property type="molecule type" value="Genomic_DNA"/>
</dbReference>
<dbReference type="STRING" id="88036.D8QQW6"/>
<comment type="similarity">
    <text evidence="1">Belongs to the group II decarboxylase family.</text>
</comment>
<dbReference type="PANTHER" id="PTHR46101">
    <property type="match status" value="1"/>
</dbReference>
<evidence type="ECO:0000313" key="5">
    <source>
        <dbReference type="Proteomes" id="UP000001514"/>
    </source>
</evidence>
<keyword evidence="2" id="KW-0210">Decarboxylase</keyword>
<dbReference type="InterPro" id="IPR015421">
    <property type="entry name" value="PyrdxlP-dep_Trfase_major"/>
</dbReference>
<dbReference type="Proteomes" id="UP000001514">
    <property type="component" value="Unassembled WGS sequence"/>
</dbReference>
<reference evidence="4 5" key="1">
    <citation type="journal article" date="2011" name="Science">
        <title>The Selaginella genome identifies genetic changes associated with the evolution of vascular plants.</title>
        <authorList>
            <person name="Banks J.A."/>
            <person name="Nishiyama T."/>
            <person name="Hasebe M."/>
            <person name="Bowman J.L."/>
            <person name="Gribskov M."/>
            <person name="dePamphilis C."/>
            <person name="Albert V.A."/>
            <person name="Aono N."/>
            <person name="Aoyama T."/>
            <person name="Ambrose B.A."/>
            <person name="Ashton N.W."/>
            <person name="Axtell M.J."/>
            <person name="Barker E."/>
            <person name="Barker M.S."/>
            <person name="Bennetzen J.L."/>
            <person name="Bonawitz N.D."/>
            <person name="Chapple C."/>
            <person name="Cheng C."/>
            <person name="Correa L.G."/>
            <person name="Dacre M."/>
            <person name="DeBarry J."/>
            <person name="Dreyer I."/>
            <person name="Elias M."/>
            <person name="Engstrom E.M."/>
            <person name="Estelle M."/>
            <person name="Feng L."/>
            <person name="Finet C."/>
            <person name="Floyd S.K."/>
            <person name="Frommer W.B."/>
            <person name="Fujita T."/>
            <person name="Gramzow L."/>
            <person name="Gutensohn M."/>
            <person name="Harholt J."/>
            <person name="Hattori M."/>
            <person name="Heyl A."/>
            <person name="Hirai T."/>
            <person name="Hiwatashi Y."/>
            <person name="Ishikawa M."/>
            <person name="Iwata M."/>
            <person name="Karol K.G."/>
            <person name="Koehler B."/>
            <person name="Kolukisaoglu U."/>
            <person name="Kubo M."/>
            <person name="Kurata T."/>
            <person name="Lalonde S."/>
            <person name="Li K."/>
            <person name="Li Y."/>
            <person name="Litt A."/>
            <person name="Lyons E."/>
            <person name="Manning G."/>
            <person name="Maruyama T."/>
            <person name="Michael T.P."/>
            <person name="Mikami K."/>
            <person name="Miyazaki S."/>
            <person name="Morinaga S."/>
            <person name="Murata T."/>
            <person name="Mueller-Roeber B."/>
            <person name="Nelson D.R."/>
            <person name="Obara M."/>
            <person name="Oguri Y."/>
            <person name="Olmstead R.G."/>
            <person name="Onodera N."/>
            <person name="Petersen B.L."/>
            <person name="Pils B."/>
            <person name="Prigge M."/>
            <person name="Rensing S.A."/>
            <person name="Riano-Pachon D.M."/>
            <person name="Roberts A.W."/>
            <person name="Sato Y."/>
            <person name="Scheller H.V."/>
            <person name="Schulz B."/>
            <person name="Schulz C."/>
            <person name="Shakirov E.V."/>
            <person name="Shibagaki N."/>
            <person name="Shinohara N."/>
            <person name="Shippen D.E."/>
            <person name="Soerensen I."/>
            <person name="Sotooka R."/>
            <person name="Sugimoto N."/>
            <person name="Sugita M."/>
            <person name="Sumikawa N."/>
            <person name="Tanurdzic M."/>
            <person name="Theissen G."/>
            <person name="Ulvskov P."/>
            <person name="Wakazuki S."/>
            <person name="Weng J.K."/>
            <person name="Willats W.W."/>
            <person name="Wipf D."/>
            <person name="Wolf P.G."/>
            <person name="Yang L."/>
            <person name="Zimmer A.D."/>
            <person name="Zhu Q."/>
            <person name="Mitros T."/>
            <person name="Hellsten U."/>
            <person name="Loque D."/>
            <person name="Otillar R."/>
            <person name="Salamov A."/>
            <person name="Schmutz J."/>
            <person name="Shapiro H."/>
            <person name="Lindquist E."/>
            <person name="Lucas S."/>
            <person name="Rokhsar D."/>
            <person name="Grigoriev I.V."/>
        </authorList>
    </citation>
    <scope>NUCLEOTIDE SEQUENCE [LARGE SCALE GENOMIC DNA]</scope>
</reference>
<evidence type="ECO:0000256" key="1">
    <source>
        <dbReference type="ARBA" id="ARBA00009533"/>
    </source>
</evidence>
<dbReference type="GO" id="GO:0016831">
    <property type="term" value="F:carboxy-lyase activity"/>
    <property type="evidence" value="ECO:0007669"/>
    <property type="project" value="UniProtKB-KW"/>
</dbReference>